<organism evidence="3 4">
    <name type="scientific">Desulfoscipio gibsoniae DSM 7213</name>
    <dbReference type="NCBI Taxonomy" id="767817"/>
    <lineage>
        <taxon>Bacteria</taxon>
        <taxon>Bacillati</taxon>
        <taxon>Bacillota</taxon>
        <taxon>Clostridia</taxon>
        <taxon>Eubacteriales</taxon>
        <taxon>Desulfallaceae</taxon>
        <taxon>Desulfoscipio</taxon>
    </lineage>
</organism>
<evidence type="ECO:0000313" key="3">
    <source>
        <dbReference type="EMBL" id="AGL00400.1"/>
    </source>
</evidence>
<comment type="similarity">
    <text evidence="1">Belongs to the bacterial solute-binding protein 1 family. WtpA subfamily.</text>
</comment>
<dbReference type="eggNOG" id="COG0725">
    <property type="taxonomic scope" value="Bacteria"/>
</dbReference>
<dbReference type="OrthoDB" id="9785015at2"/>
<dbReference type="CDD" id="cd13540">
    <property type="entry name" value="PBP2_ModA_WtpA"/>
    <property type="match status" value="1"/>
</dbReference>
<dbReference type="PANTHER" id="PTHR30632">
    <property type="entry name" value="MOLYBDATE-BINDING PERIPLASMIC PROTEIN"/>
    <property type="match status" value="1"/>
</dbReference>
<dbReference type="EMBL" id="CP003273">
    <property type="protein sequence ID" value="AGL00400.1"/>
    <property type="molecule type" value="Genomic_DNA"/>
</dbReference>
<dbReference type="KEGG" id="dgi:Desgi_0851"/>
<dbReference type="STRING" id="767817.Desgi_0851"/>
<gene>
    <name evidence="3" type="ORF">Desgi_0851</name>
</gene>
<dbReference type="InterPro" id="IPR022498">
    <property type="entry name" value="ABC_trnspt_W-bd_WtpA"/>
</dbReference>
<dbReference type="HOGENOM" id="CLU_055936_0_0_9"/>
<keyword evidence="4" id="KW-1185">Reference proteome</keyword>
<dbReference type="AlphaFoldDB" id="R4KIN3"/>
<dbReference type="Pfam" id="PF13531">
    <property type="entry name" value="SBP_bac_11"/>
    <property type="match status" value="1"/>
</dbReference>
<name>R4KIN3_9FIRM</name>
<dbReference type="Gene3D" id="3.40.190.10">
    <property type="entry name" value="Periplasmic binding protein-like II"/>
    <property type="match status" value="2"/>
</dbReference>
<feature type="chain" id="PRO_5039023125" evidence="2">
    <location>
        <begin position="30"/>
        <end position="337"/>
    </location>
</feature>
<dbReference type="PROSITE" id="PS51257">
    <property type="entry name" value="PROKAR_LIPOPROTEIN"/>
    <property type="match status" value="1"/>
</dbReference>
<dbReference type="NCBIfam" id="TIGR03730">
    <property type="entry name" value="tungstate_WtpA"/>
    <property type="match status" value="1"/>
</dbReference>
<dbReference type="NCBIfam" id="NF003196">
    <property type="entry name" value="PRK04168.1"/>
    <property type="match status" value="1"/>
</dbReference>
<feature type="signal peptide" evidence="2">
    <location>
        <begin position="1"/>
        <end position="29"/>
    </location>
</feature>
<dbReference type="Proteomes" id="UP000013520">
    <property type="component" value="Chromosome"/>
</dbReference>
<accession>R4KIN3</accession>
<dbReference type="GO" id="GO:1901359">
    <property type="term" value="F:tungstate binding"/>
    <property type="evidence" value="ECO:0007669"/>
    <property type="project" value="InterPro"/>
</dbReference>
<reference evidence="3 4" key="1">
    <citation type="submission" date="2012-01" db="EMBL/GenBank/DDBJ databases">
        <title>Complete sequence of Desulfotomaculum gibsoniae DSM 7213.</title>
        <authorList>
            <consortium name="US DOE Joint Genome Institute"/>
            <person name="Lucas S."/>
            <person name="Han J."/>
            <person name="Lapidus A."/>
            <person name="Cheng J.-F."/>
            <person name="Goodwin L."/>
            <person name="Pitluck S."/>
            <person name="Peters L."/>
            <person name="Ovchinnikova G."/>
            <person name="Teshima H."/>
            <person name="Detter J.C."/>
            <person name="Han C."/>
            <person name="Tapia R."/>
            <person name="Land M."/>
            <person name="Hauser L."/>
            <person name="Kyrpides N."/>
            <person name="Ivanova N."/>
            <person name="Pagani I."/>
            <person name="Parshina S."/>
            <person name="Plugge C."/>
            <person name="Muyzer G."/>
            <person name="Kuever J."/>
            <person name="Ivanova A."/>
            <person name="Nazina T."/>
            <person name="Klenk H.-P."/>
            <person name="Brambilla E."/>
            <person name="Spring S."/>
            <person name="Stams A.F."/>
            <person name="Woyke T."/>
        </authorList>
    </citation>
    <scope>NUCLEOTIDE SEQUENCE [LARGE SCALE GENOMIC DNA]</scope>
    <source>
        <strain evidence="3 4">DSM 7213</strain>
    </source>
</reference>
<protein>
    <submittedName>
        <fullName evidence="3">Tungstate ABC transporter binding protein WtpA</fullName>
    </submittedName>
</protein>
<keyword evidence="2" id="KW-0732">Signal</keyword>
<dbReference type="PANTHER" id="PTHR30632:SF16">
    <property type="entry name" value="MOLYBDATE_TUNGSTATE-BINDING PROTEIN WTPA"/>
    <property type="match status" value="1"/>
</dbReference>
<dbReference type="GO" id="GO:0030973">
    <property type="term" value="F:molybdate ion binding"/>
    <property type="evidence" value="ECO:0007669"/>
    <property type="project" value="TreeGrafter"/>
</dbReference>
<evidence type="ECO:0000256" key="1">
    <source>
        <dbReference type="ARBA" id="ARBA00009438"/>
    </source>
</evidence>
<proteinExistence type="inferred from homology"/>
<dbReference type="GO" id="GO:0015689">
    <property type="term" value="P:molybdate ion transport"/>
    <property type="evidence" value="ECO:0007669"/>
    <property type="project" value="TreeGrafter"/>
</dbReference>
<dbReference type="RefSeq" id="WP_006521054.1">
    <property type="nucleotide sequence ID" value="NC_021184.1"/>
</dbReference>
<evidence type="ECO:0000256" key="2">
    <source>
        <dbReference type="SAM" id="SignalP"/>
    </source>
</evidence>
<dbReference type="InterPro" id="IPR050682">
    <property type="entry name" value="ModA/WtpA"/>
</dbReference>
<sequence>MLKLSKKLLLLYLIIAIAFVAGCSGATDADNSNQPINEGQASSNLTGKLIIFHAGSLSVPFDQMEKEFELLHPGVDVQREAAGSRECAKKVTDLGKPADIVASADYAVIDNLLIPDFAEWNALFAKNEMVIMYSEHSKYKDEINSDNWPEILLREGVEYGHSDPNADPCGYRALMVWQLAAEHYQISDLYQKLDEKRPARNIRPKETDLLAMVESGALDYLFIYRSVAEQHNMPYVELPPQVNLSDLNQAEFYKQATVDTTGKQPGEVITQVGMPIVYGVTLIKNAPNQANAIEFLKFLLSKDKGLKIMEDNGQPIEDPLVIKGEEAMPEELREITG</sequence>
<dbReference type="SUPFAM" id="SSF53850">
    <property type="entry name" value="Periplasmic binding protein-like II"/>
    <property type="match status" value="1"/>
</dbReference>
<evidence type="ECO:0000313" key="4">
    <source>
        <dbReference type="Proteomes" id="UP000013520"/>
    </source>
</evidence>